<sequence>MSFMETIENEILIKIISYLLPQDLYSLTLINKRYRSLLWSISPTTQTIWRNSRTQYLNYPSLPPPLWMSEQKYIWFTLLARSCQLCSAPVNAQNIFPKNWEFGIICCNKCFDQNTISVQRCVDNGNALRIFWRQDLVTAEQEFLYLYENVQRSWVEQKQKRVLELMEQ</sequence>
<feature type="domain" description="F-box" evidence="1">
    <location>
        <begin position="1"/>
        <end position="52"/>
    </location>
</feature>
<organism evidence="2 3">
    <name type="scientific">Diversispora eburnea</name>
    <dbReference type="NCBI Taxonomy" id="1213867"/>
    <lineage>
        <taxon>Eukaryota</taxon>
        <taxon>Fungi</taxon>
        <taxon>Fungi incertae sedis</taxon>
        <taxon>Mucoromycota</taxon>
        <taxon>Glomeromycotina</taxon>
        <taxon>Glomeromycetes</taxon>
        <taxon>Diversisporales</taxon>
        <taxon>Diversisporaceae</taxon>
        <taxon>Diversispora</taxon>
    </lineage>
</organism>
<comment type="caution">
    <text evidence="2">The sequence shown here is derived from an EMBL/GenBank/DDBJ whole genome shotgun (WGS) entry which is preliminary data.</text>
</comment>
<protein>
    <submittedName>
        <fullName evidence="2">3911_t:CDS:1</fullName>
    </submittedName>
</protein>
<dbReference type="SUPFAM" id="SSF81383">
    <property type="entry name" value="F-box domain"/>
    <property type="match status" value="1"/>
</dbReference>
<dbReference type="PROSITE" id="PS50181">
    <property type="entry name" value="FBOX"/>
    <property type="match status" value="1"/>
</dbReference>
<proteinExistence type="predicted"/>
<dbReference type="OrthoDB" id="2356311at2759"/>
<dbReference type="AlphaFoldDB" id="A0A9N9F319"/>
<gene>
    <name evidence="2" type="ORF">DEBURN_LOCUS4890</name>
</gene>
<evidence type="ECO:0000313" key="2">
    <source>
        <dbReference type="EMBL" id="CAG8505277.1"/>
    </source>
</evidence>
<feature type="non-terminal residue" evidence="2">
    <location>
        <position position="168"/>
    </location>
</feature>
<dbReference type="InterPro" id="IPR036047">
    <property type="entry name" value="F-box-like_dom_sf"/>
</dbReference>
<reference evidence="2" key="1">
    <citation type="submission" date="2021-06" db="EMBL/GenBank/DDBJ databases">
        <authorList>
            <person name="Kallberg Y."/>
            <person name="Tangrot J."/>
            <person name="Rosling A."/>
        </authorList>
    </citation>
    <scope>NUCLEOTIDE SEQUENCE</scope>
    <source>
        <strain evidence="2">AZ414A</strain>
    </source>
</reference>
<keyword evidence="3" id="KW-1185">Reference proteome</keyword>
<accession>A0A9N9F319</accession>
<evidence type="ECO:0000259" key="1">
    <source>
        <dbReference type="PROSITE" id="PS50181"/>
    </source>
</evidence>
<dbReference type="Proteomes" id="UP000789706">
    <property type="component" value="Unassembled WGS sequence"/>
</dbReference>
<evidence type="ECO:0000313" key="3">
    <source>
        <dbReference type="Proteomes" id="UP000789706"/>
    </source>
</evidence>
<name>A0A9N9F319_9GLOM</name>
<dbReference type="InterPro" id="IPR001810">
    <property type="entry name" value="F-box_dom"/>
</dbReference>
<dbReference type="EMBL" id="CAJVPK010000400">
    <property type="protein sequence ID" value="CAG8505277.1"/>
    <property type="molecule type" value="Genomic_DNA"/>
</dbReference>